<evidence type="ECO:0000256" key="3">
    <source>
        <dbReference type="PIRSR" id="PIRSR002825-1"/>
    </source>
</evidence>
<dbReference type="AlphaFoldDB" id="A0A4S2H268"/>
<gene>
    <name evidence="5" type="ORF">E5163_00265</name>
</gene>
<evidence type="ECO:0000313" key="6">
    <source>
        <dbReference type="Proteomes" id="UP000308054"/>
    </source>
</evidence>
<feature type="signal peptide" evidence="4">
    <location>
        <begin position="1"/>
        <end position="23"/>
    </location>
</feature>
<dbReference type="GO" id="GO:0030288">
    <property type="term" value="C:outer membrane-bounded periplasmic space"/>
    <property type="evidence" value="ECO:0007669"/>
    <property type="project" value="TreeGrafter"/>
</dbReference>
<sequence>MLNTTARWALALPLCILALSACGDGGEAEGPGEVNIFSARHYASDDAVYAAFTEATGIAVNVIEADGDLLIERVRTDAERSPADVIITVDAGRLYRAAEAGLFQPAGIDDALEAIPASLHHSDDLWFGFATRARVIAYAKARVDPAEIQTYQDLADPRFAGRVCVRSSNNVYNQSLLAALIERLGPEAAEAWARGVMENMARPPQGGDIDQIRAVAAGDCDVALVNHYYWARIARSDNPADRAVAEATALIFPSQQSGGTHVNVSGAGLAVGAPNADNAREFLRFLLSEEAQRAFAELTNEFPAVPDTAYDNALLEELDGFEADRLPVNTLGENAAEAQRIFDRVGWQ</sequence>
<dbReference type="PANTHER" id="PTHR30006">
    <property type="entry name" value="THIAMINE-BINDING PERIPLASMIC PROTEIN-RELATED"/>
    <property type="match status" value="1"/>
</dbReference>
<keyword evidence="6" id="KW-1185">Reference proteome</keyword>
<dbReference type="GO" id="GO:0046872">
    <property type="term" value="F:metal ion binding"/>
    <property type="evidence" value="ECO:0007669"/>
    <property type="project" value="UniProtKB-KW"/>
</dbReference>
<dbReference type="SUPFAM" id="SSF53850">
    <property type="entry name" value="Periplasmic binding protein-like II"/>
    <property type="match status" value="1"/>
</dbReference>
<dbReference type="EMBL" id="SRXW01000001">
    <property type="protein sequence ID" value="TGY89616.1"/>
    <property type="molecule type" value="Genomic_DNA"/>
</dbReference>
<dbReference type="PROSITE" id="PS51257">
    <property type="entry name" value="PROKAR_LIPOPROTEIN"/>
    <property type="match status" value="1"/>
</dbReference>
<keyword evidence="3" id="KW-0408">Iron</keyword>
<dbReference type="RefSeq" id="WP_135994115.1">
    <property type="nucleotide sequence ID" value="NZ_CP071057.1"/>
</dbReference>
<dbReference type="Pfam" id="PF13343">
    <property type="entry name" value="SBP_bac_6"/>
    <property type="match status" value="1"/>
</dbReference>
<evidence type="ECO:0000256" key="1">
    <source>
        <dbReference type="ARBA" id="ARBA00008520"/>
    </source>
</evidence>
<evidence type="ECO:0000313" key="5">
    <source>
        <dbReference type="EMBL" id="TGY89616.1"/>
    </source>
</evidence>
<name>A0A4S2H268_9PROT</name>
<comment type="similarity">
    <text evidence="1">Belongs to the bacterial solute-binding protein 1 family.</text>
</comment>
<comment type="caution">
    <text evidence="5">The sequence shown here is derived from an EMBL/GenBank/DDBJ whole genome shotgun (WGS) entry which is preliminary data.</text>
</comment>
<dbReference type="OrthoDB" id="9769567at2"/>
<dbReference type="PANTHER" id="PTHR30006:SF15">
    <property type="entry name" value="IRON-UTILIZATION PERIPLASMIC PROTEIN"/>
    <property type="match status" value="1"/>
</dbReference>
<feature type="binding site" evidence="3">
    <location>
        <position position="228"/>
    </location>
    <ligand>
        <name>Fe cation</name>
        <dbReference type="ChEBI" id="CHEBI:24875"/>
    </ligand>
</feature>
<evidence type="ECO:0000256" key="4">
    <source>
        <dbReference type="SAM" id="SignalP"/>
    </source>
</evidence>
<reference evidence="5 6" key="1">
    <citation type="journal article" date="2017" name="Int. J. Syst. Evol. Microbiol.">
        <title>Marinicauda algicola sp. nov., isolated from a marine red alga Rhodosorus marinus.</title>
        <authorList>
            <person name="Jeong S.E."/>
            <person name="Jeon S.H."/>
            <person name="Chun B.H."/>
            <person name="Kim D.W."/>
            <person name="Jeon C.O."/>
        </authorList>
    </citation>
    <scope>NUCLEOTIDE SEQUENCE [LARGE SCALE GENOMIC DNA]</scope>
    <source>
        <strain evidence="5 6">JCM 31718</strain>
    </source>
</reference>
<feature type="binding site" evidence="3">
    <location>
        <position position="41"/>
    </location>
    <ligand>
        <name>Fe cation</name>
        <dbReference type="ChEBI" id="CHEBI:24875"/>
    </ligand>
</feature>
<accession>A0A4S2H268</accession>
<feature type="binding site" evidence="3">
    <location>
        <position position="229"/>
    </location>
    <ligand>
        <name>Fe cation</name>
        <dbReference type="ChEBI" id="CHEBI:24875"/>
    </ligand>
</feature>
<dbReference type="Gene3D" id="3.40.190.10">
    <property type="entry name" value="Periplasmic binding protein-like II"/>
    <property type="match status" value="2"/>
</dbReference>
<organism evidence="5 6">
    <name type="scientific">Marinicauda algicola</name>
    <dbReference type="NCBI Taxonomy" id="2029849"/>
    <lineage>
        <taxon>Bacteria</taxon>
        <taxon>Pseudomonadati</taxon>
        <taxon>Pseudomonadota</taxon>
        <taxon>Alphaproteobacteria</taxon>
        <taxon>Maricaulales</taxon>
        <taxon>Maricaulaceae</taxon>
        <taxon>Marinicauda</taxon>
    </lineage>
</organism>
<dbReference type="PIRSF" id="PIRSF002825">
    <property type="entry name" value="CfbpA"/>
    <property type="match status" value="1"/>
</dbReference>
<protein>
    <submittedName>
        <fullName evidence="5">Extracellular solute-binding protein</fullName>
    </submittedName>
</protein>
<dbReference type="Proteomes" id="UP000308054">
    <property type="component" value="Unassembled WGS sequence"/>
</dbReference>
<proteinExistence type="inferred from homology"/>
<keyword evidence="3" id="KW-0479">Metal-binding</keyword>
<evidence type="ECO:0000256" key="2">
    <source>
        <dbReference type="ARBA" id="ARBA00022729"/>
    </source>
</evidence>
<dbReference type="InterPro" id="IPR026045">
    <property type="entry name" value="Ferric-bd"/>
</dbReference>
<feature type="chain" id="PRO_5020606373" evidence="4">
    <location>
        <begin position="24"/>
        <end position="348"/>
    </location>
</feature>
<keyword evidence="2 4" id="KW-0732">Signal</keyword>